<evidence type="ECO:0000313" key="1">
    <source>
        <dbReference type="EMBL" id="RAP71403.1"/>
    </source>
</evidence>
<sequence length="148" mass="16766">MDIRKLDHSFYKDNTHLVQTLDKTRGYGIVVISLRGGLKFGIPLRSNLPNAACFVTKTEVVGTQEQKKGLDYSKAVLIANDTYVSAAVFMIPTDEKDSISKKSQEIADAFEKYVEKYIHAVKNGHKYTLGNREYRFTTLQNYHSELGI</sequence>
<comment type="caution">
    <text evidence="1">The sequence shown here is derived from an EMBL/GenBank/DDBJ whole genome shotgun (WGS) entry which is preliminary data.</text>
</comment>
<dbReference type="Proteomes" id="UP000244334">
    <property type="component" value="Unassembled WGS sequence"/>
</dbReference>
<dbReference type="CDD" id="cd17493">
    <property type="entry name" value="toxin_TenpN"/>
    <property type="match status" value="1"/>
</dbReference>
<name>A0A328TPU9_9GAMM</name>
<dbReference type="EMBL" id="LJAM02000149">
    <property type="protein sequence ID" value="RAP71403.1"/>
    <property type="molecule type" value="Genomic_DNA"/>
</dbReference>
<keyword evidence="2" id="KW-1185">Reference proteome</keyword>
<evidence type="ECO:0000313" key="2">
    <source>
        <dbReference type="Proteomes" id="UP000244334"/>
    </source>
</evidence>
<gene>
    <name evidence="1" type="ORF">ACZ87_01788</name>
</gene>
<protein>
    <submittedName>
        <fullName evidence="1">Uncharacterized protein</fullName>
    </submittedName>
</protein>
<accession>A0A328TPU9</accession>
<proteinExistence type="predicted"/>
<reference evidence="1" key="1">
    <citation type="submission" date="2018-04" db="EMBL/GenBank/DDBJ databases">
        <title>Genomes of the Obligate Erwinia dacicola and Facultative Enterobacter sp. OLF Endosymbionts of the Olive Fruit fly, Bactrocera oleae.</title>
        <authorList>
            <person name="Estes A.M."/>
            <person name="Hearn D.J."/>
            <person name="Agarwal S."/>
            <person name="Pierson E.A."/>
            <person name="Dunning-Hotopp J.C."/>
        </authorList>
    </citation>
    <scope>NUCLEOTIDE SEQUENCE [LARGE SCALE GENOMIC DNA]</scope>
    <source>
        <strain evidence="1">Oroville</strain>
    </source>
</reference>
<organism evidence="1 2">
    <name type="scientific">Candidatus Erwinia dacicola</name>
    <dbReference type="NCBI Taxonomy" id="252393"/>
    <lineage>
        <taxon>Bacteria</taxon>
        <taxon>Pseudomonadati</taxon>
        <taxon>Pseudomonadota</taxon>
        <taxon>Gammaproteobacteria</taxon>
        <taxon>Enterobacterales</taxon>
        <taxon>Erwiniaceae</taxon>
        <taxon>Erwinia</taxon>
    </lineage>
</organism>
<dbReference type="RefSeq" id="WP_162475423.1">
    <property type="nucleotide sequence ID" value="NZ_LJAM02000149.1"/>
</dbReference>
<dbReference type="InterPro" id="IPR049929">
    <property type="entry name" value="TenpN-like"/>
</dbReference>
<dbReference type="AlphaFoldDB" id="A0A328TPU9"/>
<dbReference type="NCBIfam" id="NF047358">
    <property type="entry name" value="TenpIN"/>
    <property type="match status" value="1"/>
</dbReference>